<dbReference type="WBParaSite" id="TCLT_0000553301-mRNA-1">
    <property type="protein sequence ID" value="TCLT_0000553301-mRNA-1"/>
    <property type="gene ID" value="TCLT_0000553301"/>
</dbReference>
<dbReference type="EMBL" id="UYYF01004344">
    <property type="protein sequence ID" value="VDN02777.1"/>
    <property type="molecule type" value="Genomic_DNA"/>
</dbReference>
<organism evidence="4">
    <name type="scientific">Thelazia callipaeda</name>
    <name type="common">Oriental eyeworm</name>
    <name type="synonym">Parasitic nematode</name>
    <dbReference type="NCBI Taxonomy" id="103827"/>
    <lineage>
        <taxon>Eukaryota</taxon>
        <taxon>Metazoa</taxon>
        <taxon>Ecdysozoa</taxon>
        <taxon>Nematoda</taxon>
        <taxon>Chromadorea</taxon>
        <taxon>Rhabditida</taxon>
        <taxon>Spirurina</taxon>
        <taxon>Spiruromorpha</taxon>
        <taxon>Thelazioidea</taxon>
        <taxon>Thelaziidae</taxon>
        <taxon>Thelazia</taxon>
    </lineage>
</organism>
<reference evidence="4" key="1">
    <citation type="submission" date="2016-04" db="UniProtKB">
        <authorList>
            <consortium name="WormBaseParasite"/>
        </authorList>
    </citation>
    <scope>IDENTIFICATION</scope>
</reference>
<gene>
    <name evidence="2" type="ORF">TCLT_LOCUS5522</name>
</gene>
<reference evidence="2 3" key="2">
    <citation type="submission" date="2018-11" db="EMBL/GenBank/DDBJ databases">
        <authorList>
            <consortium name="Pathogen Informatics"/>
        </authorList>
    </citation>
    <scope>NUCLEOTIDE SEQUENCE [LARGE SCALE GENOMIC DNA]</scope>
</reference>
<feature type="transmembrane region" description="Helical" evidence="1">
    <location>
        <begin position="136"/>
        <end position="159"/>
    </location>
</feature>
<accession>A0A0N5CYK5</accession>
<keyword evidence="1" id="KW-0812">Transmembrane</keyword>
<sequence>MSQKLFPWETITSVDDDGTESTLLNTARTSLIKKVTPDRHSQTAEQTAEELRELRELRKSQDDGTGITLMQKIRDIFPLLRRSKAASAQTVAEALPETAVITEGKSLKETVEPKEKQLNIDVRHFRRPHILIGSDYYWFIIFKGIIASLCVALNTIHLLQAVGFLPSAFTLFKFKTNDYNQSITLTVDNINKLIEDRVGLVVRWIPYSEQYNTEEKYTNCPILINNYQWSEWTKFGHGDNKGCGVTIYVRYYHLRILKTIRTTAMKESLQTRCPATVQYKRVWNYACCPEDDTFEPLENYADFPYDDSLCIVKSSLRVVSASHLSKVCSQGQLWAPLPMADITVSDSFYQRSKIVKSYEIQRGKALNNYWIGVERVNGTRWLVNGQLINLDSGRNCAPNCYNMVF</sequence>
<evidence type="ECO:0000313" key="4">
    <source>
        <dbReference type="WBParaSite" id="TCLT_0000553301-mRNA-1"/>
    </source>
</evidence>
<keyword evidence="1" id="KW-1133">Transmembrane helix</keyword>
<proteinExistence type="predicted"/>
<evidence type="ECO:0000256" key="1">
    <source>
        <dbReference type="SAM" id="Phobius"/>
    </source>
</evidence>
<dbReference type="OrthoDB" id="5846016at2759"/>
<dbReference type="OMA" id="YWIGVER"/>
<dbReference type="Proteomes" id="UP000276776">
    <property type="component" value="Unassembled WGS sequence"/>
</dbReference>
<evidence type="ECO:0000313" key="2">
    <source>
        <dbReference type="EMBL" id="VDN02777.1"/>
    </source>
</evidence>
<dbReference type="AlphaFoldDB" id="A0A0N5CYK5"/>
<protein>
    <submittedName>
        <fullName evidence="2 4">Uncharacterized protein</fullName>
    </submittedName>
</protein>
<keyword evidence="3" id="KW-1185">Reference proteome</keyword>
<keyword evidence="1" id="KW-0472">Membrane</keyword>
<evidence type="ECO:0000313" key="3">
    <source>
        <dbReference type="Proteomes" id="UP000276776"/>
    </source>
</evidence>
<name>A0A0N5CYK5_THECL</name>